<feature type="domain" description="Anti-sigma factor NepR" evidence="1">
    <location>
        <begin position="16"/>
        <end position="48"/>
    </location>
</feature>
<organism evidence="2 3">
    <name type="scientific">Ruegeria atlantica</name>
    <dbReference type="NCBI Taxonomy" id="81569"/>
    <lineage>
        <taxon>Bacteria</taxon>
        <taxon>Pseudomonadati</taxon>
        <taxon>Pseudomonadota</taxon>
        <taxon>Alphaproteobacteria</taxon>
        <taxon>Rhodobacterales</taxon>
        <taxon>Roseobacteraceae</taxon>
        <taxon>Ruegeria</taxon>
    </lineage>
</organism>
<accession>A0ABX1WEV8</accession>
<dbReference type="Proteomes" id="UP000599383">
    <property type="component" value="Unassembled WGS sequence"/>
</dbReference>
<sequence length="62" mass="7007">MTKPQPSRSHRQEIEQRIDDNLKRAFDEVANEPVPDRFVDLLEKLRNQTSVPKSGDTGGSDG</sequence>
<evidence type="ECO:0000313" key="3">
    <source>
        <dbReference type="Proteomes" id="UP000599383"/>
    </source>
</evidence>
<dbReference type="InterPro" id="IPR041649">
    <property type="entry name" value="NepR"/>
</dbReference>
<proteinExistence type="predicted"/>
<keyword evidence="3" id="KW-1185">Reference proteome</keyword>
<dbReference type="Pfam" id="PF18557">
    <property type="entry name" value="NepR"/>
    <property type="match status" value="1"/>
</dbReference>
<comment type="caution">
    <text evidence="2">The sequence shown here is derived from an EMBL/GenBank/DDBJ whole genome shotgun (WGS) entry which is preliminary data.</text>
</comment>
<dbReference type="EMBL" id="WVQY01000006">
    <property type="protein sequence ID" value="NOD31813.1"/>
    <property type="molecule type" value="Genomic_DNA"/>
</dbReference>
<evidence type="ECO:0000313" key="2">
    <source>
        <dbReference type="EMBL" id="NOD31813.1"/>
    </source>
</evidence>
<gene>
    <name evidence="2" type="ORF">GS617_16190</name>
</gene>
<protein>
    <submittedName>
        <fullName evidence="2">RNA polymerase subunit sigma-70</fullName>
    </submittedName>
</protein>
<name>A0ABX1WEV8_9RHOB</name>
<evidence type="ECO:0000259" key="1">
    <source>
        <dbReference type="Pfam" id="PF18557"/>
    </source>
</evidence>
<reference evidence="2 3" key="1">
    <citation type="submission" date="2019-12" db="EMBL/GenBank/DDBJ databases">
        <title>Ruegeria JWLKs population differentiation of coral mucus and skeleton niches.</title>
        <authorList>
            <person name="Luo D."/>
        </authorList>
    </citation>
    <scope>NUCLEOTIDE SEQUENCE [LARGE SCALE GENOMIC DNA]</scope>
    <source>
        <strain evidence="2 3">HKCCD6238</strain>
    </source>
</reference>